<dbReference type="EMBL" id="FNRD01000001">
    <property type="protein sequence ID" value="SDZ91490.1"/>
    <property type="molecule type" value="Genomic_DNA"/>
</dbReference>
<dbReference type="OrthoDB" id="9914727at2"/>
<name>A0A1H3WWZ6_9FLAO</name>
<evidence type="ECO:0000313" key="1">
    <source>
        <dbReference type="EMBL" id="SDZ91490.1"/>
    </source>
</evidence>
<keyword evidence="2" id="KW-1185">Reference proteome</keyword>
<dbReference type="STRING" id="150146.SAMN05443667_101274"/>
<sequence length="72" mass="7926">MSTTIANSVLNIISTFSPEELEAFSAAFNKLKKPVANSRPKNIKPITVLPTLDYCMNVIRAKYSIQVQGKLA</sequence>
<proteinExistence type="predicted"/>
<protein>
    <submittedName>
        <fullName evidence="1">Uncharacterized protein</fullName>
    </submittedName>
</protein>
<dbReference type="AlphaFoldDB" id="A0A1H3WWZ6"/>
<evidence type="ECO:0000313" key="2">
    <source>
        <dbReference type="Proteomes" id="UP000198951"/>
    </source>
</evidence>
<dbReference type="Proteomes" id="UP000198951">
    <property type="component" value="Unassembled WGS sequence"/>
</dbReference>
<organism evidence="1 2">
    <name type="scientific">Flavobacterium gillisiae</name>
    <dbReference type="NCBI Taxonomy" id="150146"/>
    <lineage>
        <taxon>Bacteria</taxon>
        <taxon>Pseudomonadati</taxon>
        <taxon>Bacteroidota</taxon>
        <taxon>Flavobacteriia</taxon>
        <taxon>Flavobacteriales</taxon>
        <taxon>Flavobacteriaceae</taxon>
        <taxon>Flavobacterium</taxon>
    </lineage>
</organism>
<dbReference type="RefSeq" id="WP_143031825.1">
    <property type="nucleotide sequence ID" value="NZ_FNRD01000001.1"/>
</dbReference>
<gene>
    <name evidence="1" type="ORF">SAMN05443667_101274</name>
</gene>
<reference evidence="2" key="1">
    <citation type="submission" date="2016-10" db="EMBL/GenBank/DDBJ databases">
        <authorList>
            <person name="Varghese N."/>
            <person name="Submissions S."/>
        </authorList>
    </citation>
    <scope>NUCLEOTIDE SEQUENCE [LARGE SCALE GENOMIC DNA]</scope>
    <source>
        <strain evidence="2">DSM 22376</strain>
    </source>
</reference>
<accession>A0A1H3WWZ6</accession>